<feature type="transmembrane region" description="Helical" evidence="7">
    <location>
        <begin position="164"/>
        <end position="182"/>
    </location>
</feature>
<protein>
    <submittedName>
        <fullName evidence="9">Oligopeptide ABC superfamily ATP binding cassette transporter, permease protein</fullName>
    </submittedName>
</protein>
<dbReference type="EMBL" id="AFPZ01000072">
    <property type="protein sequence ID" value="EGQ24642.1"/>
    <property type="molecule type" value="Genomic_DNA"/>
</dbReference>
<keyword evidence="6 7" id="KW-0472">Membrane</keyword>
<dbReference type="PANTHER" id="PTHR43386">
    <property type="entry name" value="OLIGOPEPTIDE TRANSPORT SYSTEM PERMEASE PROTEIN APPC"/>
    <property type="match status" value="1"/>
</dbReference>
<feature type="transmembrane region" description="Helical" evidence="7">
    <location>
        <begin position="39"/>
        <end position="60"/>
    </location>
</feature>
<reference evidence="9 10" key="1">
    <citation type="submission" date="2011-04" db="EMBL/GenBank/DDBJ databases">
        <authorList>
            <person name="Muzny D."/>
            <person name="Qin X."/>
            <person name="Deng J."/>
            <person name="Jiang H."/>
            <person name="Liu Y."/>
            <person name="Qu J."/>
            <person name="Song X.-Z."/>
            <person name="Zhang L."/>
            <person name="Thornton R."/>
            <person name="Coyle M."/>
            <person name="Francisco L."/>
            <person name="Jackson L."/>
            <person name="Javaid M."/>
            <person name="Korchina V."/>
            <person name="Kovar C."/>
            <person name="Mata R."/>
            <person name="Mathew T."/>
            <person name="Ngo R."/>
            <person name="Nguyen L."/>
            <person name="Nguyen N."/>
            <person name="Okwuonu G."/>
            <person name="Ongeri F."/>
            <person name="Pham C."/>
            <person name="Simmons D."/>
            <person name="Wilczek-Boney K."/>
            <person name="Hale W."/>
            <person name="Jakkamsetti A."/>
            <person name="Pham P."/>
            <person name="Ruth R."/>
            <person name="San Lucas F."/>
            <person name="Warren J."/>
            <person name="Zhang J."/>
            <person name="Zhao Z."/>
            <person name="Zhou C."/>
            <person name="Zhu D."/>
            <person name="Lee S."/>
            <person name="Bess C."/>
            <person name="Blankenburg K."/>
            <person name="Forbes L."/>
            <person name="Fu Q."/>
            <person name="Gubbala S."/>
            <person name="Hirani K."/>
            <person name="Jayaseelan J.C."/>
            <person name="Lara F."/>
            <person name="Munidasa M."/>
            <person name="Palculict T."/>
            <person name="Patil S."/>
            <person name="Pu L.-L."/>
            <person name="Saada N."/>
            <person name="Tang L."/>
            <person name="Weissenberger G."/>
            <person name="Zhu Y."/>
            <person name="Hemphill L."/>
            <person name="Shang Y."/>
            <person name="Youmans B."/>
            <person name="Ayvaz T."/>
            <person name="Ross M."/>
            <person name="Santibanez J."/>
            <person name="Aqrawi P."/>
            <person name="Gross S."/>
            <person name="Joshi V."/>
            <person name="Fowler G."/>
            <person name="Nazareth L."/>
            <person name="Reid J."/>
            <person name="Worley K."/>
            <person name="Petrosino J."/>
            <person name="Highlander S."/>
            <person name="Gibbs R."/>
        </authorList>
    </citation>
    <scope>NUCLEOTIDE SEQUENCE [LARGE SCALE GENOMIC DNA]</scope>
    <source>
        <strain evidence="9 10">2681</strain>
    </source>
</reference>
<dbReference type="GO" id="GO:0055085">
    <property type="term" value="P:transmembrane transport"/>
    <property type="evidence" value="ECO:0007669"/>
    <property type="project" value="InterPro"/>
</dbReference>
<dbReference type="Gene3D" id="1.10.3720.10">
    <property type="entry name" value="MetI-like"/>
    <property type="match status" value="1"/>
</dbReference>
<gene>
    <name evidence="9" type="primary">oppC2</name>
    <name evidence="9" type="ORF">HMPREF9372_2440</name>
</gene>
<dbReference type="InterPro" id="IPR025966">
    <property type="entry name" value="OppC_N"/>
</dbReference>
<dbReference type="HOGENOM" id="CLU_028518_1_4_9"/>
<evidence type="ECO:0000256" key="1">
    <source>
        <dbReference type="ARBA" id="ARBA00004651"/>
    </source>
</evidence>
<comment type="subcellular location">
    <subcellularLocation>
        <location evidence="1 7">Cell membrane</location>
        <topology evidence="1 7">Multi-pass membrane protein</topology>
    </subcellularLocation>
</comment>
<accession>F9DUF9</accession>
<feature type="transmembrane region" description="Helical" evidence="7">
    <location>
        <begin position="139"/>
        <end position="158"/>
    </location>
</feature>
<evidence type="ECO:0000313" key="10">
    <source>
        <dbReference type="Proteomes" id="UP000005316"/>
    </source>
</evidence>
<organism evidence="9 10">
    <name type="scientific">Sporosarcina newyorkensis 2681</name>
    <dbReference type="NCBI Taxonomy" id="1027292"/>
    <lineage>
        <taxon>Bacteria</taxon>
        <taxon>Bacillati</taxon>
        <taxon>Bacillota</taxon>
        <taxon>Bacilli</taxon>
        <taxon>Bacillales</taxon>
        <taxon>Caryophanaceae</taxon>
        <taxon>Sporosarcina</taxon>
    </lineage>
</organism>
<feature type="transmembrane region" description="Helical" evidence="7">
    <location>
        <begin position="104"/>
        <end position="127"/>
    </location>
</feature>
<keyword evidence="2 7" id="KW-0813">Transport</keyword>
<keyword evidence="3" id="KW-1003">Cell membrane</keyword>
<dbReference type="STRING" id="759851.SAMN04244570_0051"/>
<dbReference type="InterPro" id="IPR035906">
    <property type="entry name" value="MetI-like_sf"/>
</dbReference>
<dbReference type="Proteomes" id="UP000005316">
    <property type="component" value="Unassembled WGS sequence"/>
</dbReference>
<dbReference type="CDD" id="cd06261">
    <property type="entry name" value="TM_PBP2"/>
    <property type="match status" value="1"/>
</dbReference>
<dbReference type="PANTHER" id="PTHR43386:SF1">
    <property type="entry name" value="D,D-DIPEPTIDE TRANSPORT SYSTEM PERMEASE PROTEIN DDPC-RELATED"/>
    <property type="match status" value="1"/>
</dbReference>
<dbReference type="InterPro" id="IPR050366">
    <property type="entry name" value="BP-dependent_transpt_permease"/>
</dbReference>
<dbReference type="InterPro" id="IPR000515">
    <property type="entry name" value="MetI-like"/>
</dbReference>
<name>F9DUF9_9BACL</name>
<evidence type="ECO:0000256" key="7">
    <source>
        <dbReference type="RuleBase" id="RU363032"/>
    </source>
</evidence>
<dbReference type="Pfam" id="PF12911">
    <property type="entry name" value="OppC_N"/>
    <property type="match status" value="1"/>
</dbReference>
<evidence type="ECO:0000256" key="2">
    <source>
        <dbReference type="ARBA" id="ARBA00022448"/>
    </source>
</evidence>
<evidence type="ECO:0000313" key="9">
    <source>
        <dbReference type="EMBL" id="EGQ24642.1"/>
    </source>
</evidence>
<proteinExistence type="inferred from homology"/>
<dbReference type="SUPFAM" id="SSF161098">
    <property type="entry name" value="MetI-like"/>
    <property type="match status" value="1"/>
</dbReference>
<keyword evidence="5 7" id="KW-1133">Transmembrane helix</keyword>
<feature type="domain" description="ABC transmembrane type-1" evidence="8">
    <location>
        <begin position="100"/>
        <end position="292"/>
    </location>
</feature>
<dbReference type="eggNOG" id="COG1173">
    <property type="taxonomic scope" value="Bacteria"/>
</dbReference>
<evidence type="ECO:0000256" key="4">
    <source>
        <dbReference type="ARBA" id="ARBA00022692"/>
    </source>
</evidence>
<evidence type="ECO:0000259" key="8">
    <source>
        <dbReference type="PROSITE" id="PS50928"/>
    </source>
</evidence>
<sequence length="306" mass="33773">MDERGMEMGLTNEVLRQAKMNNQSFLSAAWREIRHDGMALVSLIVLVCIVGIAYISPFFLSIDRVTRIDLSSIYLAPSAVHWLGTDDGGRDVFGQLLLGARNSFTIGVCVTLLASLYGLTIGLIAGFYGGIVDQIICRLLDFLMILPSLMIIIVFVVMVPNYSVFNFILIMSIFAWFGKARLIRSRGLAERELDYIHASKTLGTPDWKIMLFEMLPNLSSLIIVNMTLTLAGNIGLETGLTFLGFGLPSGTPSLGTLIALAKNPDIVQNKWWVWLPAALLILVIMLCINYIGQAVKRASDARQRIA</sequence>
<keyword evidence="4 7" id="KW-0812">Transmembrane</keyword>
<dbReference type="PROSITE" id="PS50928">
    <property type="entry name" value="ABC_TM1"/>
    <property type="match status" value="1"/>
</dbReference>
<dbReference type="AlphaFoldDB" id="F9DUF9"/>
<feature type="transmembrane region" description="Helical" evidence="7">
    <location>
        <begin position="271"/>
        <end position="292"/>
    </location>
</feature>
<evidence type="ECO:0000256" key="5">
    <source>
        <dbReference type="ARBA" id="ARBA00022989"/>
    </source>
</evidence>
<evidence type="ECO:0000256" key="3">
    <source>
        <dbReference type="ARBA" id="ARBA00022475"/>
    </source>
</evidence>
<comment type="similarity">
    <text evidence="7">Belongs to the binding-protein-dependent transport system permease family.</text>
</comment>
<comment type="caution">
    <text evidence="9">The sequence shown here is derived from an EMBL/GenBank/DDBJ whole genome shotgun (WGS) entry which is preliminary data.</text>
</comment>
<dbReference type="Pfam" id="PF00528">
    <property type="entry name" value="BPD_transp_1"/>
    <property type="match status" value="1"/>
</dbReference>
<dbReference type="GO" id="GO:0005886">
    <property type="term" value="C:plasma membrane"/>
    <property type="evidence" value="ECO:0007669"/>
    <property type="project" value="UniProtKB-SubCell"/>
</dbReference>
<evidence type="ECO:0000256" key="6">
    <source>
        <dbReference type="ARBA" id="ARBA00023136"/>
    </source>
</evidence>